<gene>
    <name evidence="1" type="ORF">CDL12_15704</name>
</gene>
<evidence type="ECO:0000313" key="2">
    <source>
        <dbReference type="Proteomes" id="UP000231279"/>
    </source>
</evidence>
<evidence type="ECO:0000313" key="1">
    <source>
        <dbReference type="EMBL" id="PIN11695.1"/>
    </source>
</evidence>
<protein>
    <submittedName>
        <fullName evidence="1">Uncharacterized protein</fullName>
    </submittedName>
</protein>
<reference evidence="2" key="1">
    <citation type="journal article" date="2018" name="Gigascience">
        <title>Genome assembly of the Pink Ipe (Handroanthus impetiginosus, Bignoniaceae), a highly valued, ecologically keystone Neotropical timber forest tree.</title>
        <authorList>
            <person name="Silva-Junior O.B."/>
            <person name="Grattapaglia D."/>
            <person name="Novaes E."/>
            <person name="Collevatti R.G."/>
        </authorList>
    </citation>
    <scope>NUCLEOTIDE SEQUENCE [LARGE SCALE GENOMIC DNA]</scope>
    <source>
        <strain evidence="2">cv. UFG-1</strain>
    </source>
</reference>
<keyword evidence="2" id="KW-1185">Reference proteome</keyword>
<accession>A0A2G9H2F3</accession>
<dbReference type="Proteomes" id="UP000231279">
    <property type="component" value="Unassembled WGS sequence"/>
</dbReference>
<organism evidence="1 2">
    <name type="scientific">Handroanthus impetiginosus</name>
    <dbReference type="NCBI Taxonomy" id="429701"/>
    <lineage>
        <taxon>Eukaryota</taxon>
        <taxon>Viridiplantae</taxon>
        <taxon>Streptophyta</taxon>
        <taxon>Embryophyta</taxon>
        <taxon>Tracheophyta</taxon>
        <taxon>Spermatophyta</taxon>
        <taxon>Magnoliopsida</taxon>
        <taxon>eudicotyledons</taxon>
        <taxon>Gunneridae</taxon>
        <taxon>Pentapetalae</taxon>
        <taxon>asterids</taxon>
        <taxon>lamiids</taxon>
        <taxon>Lamiales</taxon>
        <taxon>Bignoniaceae</taxon>
        <taxon>Crescentiina</taxon>
        <taxon>Tabebuia alliance</taxon>
        <taxon>Handroanthus</taxon>
    </lineage>
</organism>
<name>A0A2G9H2F3_9LAMI</name>
<comment type="caution">
    <text evidence="1">The sequence shown here is derived from an EMBL/GenBank/DDBJ whole genome shotgun (WGS) entry which is preliminary data.</text>
</comment>
<proteinExistence type="predicted"/>
<sequence>MAIPTSGGKLEPGEALTFVLQTPKLDLNIYLVQPLNTRCNQVILLGNNASAEDQTMLCPMFQTKLGVRQGSADSFVFCLVFFFFSSKIHKILPASLSISLKTITRPAIRNIRNKNQSYKSALL</sequence>
<dbReference type="AlphaFoldDB" id="A0A2G9H2F3"/>
<dbReference type="EMBL" id="NKXS01002891">
    <property type="protein sequence ID" value="PIN11695.1"/>
    <property type="molecule type" value="Genomic_DNA"/>
</dbReference>